<sequence>MSDKNWPGLGFCPAPGDLPAIAKMYADVDAVARELEELRHTLADLGSDGSAWQGEAARNFAGKLGELPKYLAQGHDSMAACSRALKAWHTQLTGLLANGRTMEAQAVELRSRLGDMNVQCDAAGKALDASAQSTDAAAQSKAKADFEAKLQAQQQLAHQLDEVVANGHKQLADHKNKAEAAAKAIMEASRHHPPDPSFLKKMLDKVEHAWQKSVDFLVEHADDLSKISAALAIAALVVPGIGPVLGAAAVLTSAAAMAGHWVGKNRGMDISWAKIGLDGLGVIPGWGAIKGFATAGKSITKVQGVGVVNKVIKAPIRNLKTSVAAEGAGAAERTSAAGAGLLEKTANPISTNAIVGGLKKAGIEVDPRVVTITNKAGGIANGFYQDEQKEKARESRIEAPGPLPKPLYRPASAPFLNAVG</sequence>
<feature type="coiled-coil region" evidence="1">
    <location>
        <begin position="21"/>
        <end position="48"/>
    </location>
</feature>
<keyword evidence="1" id="KW-0175">Coiled coil</keyword>
<evidence type="ECO:0008006" key="5">
    <source>
        <dbReference type="Google" id="ProtNLM"/>
    </source>
</evidence>
<evidence type="ECO:0000256" key="2">
    <source>
        <dbReference type="SAM" id="MobiDB-lite"/>
    </source>
</evidence>
<evidence type="ECO:0000256" key="1">
    <source>
        <dbReference type="SAM" id="Coils"/>
    </source>
</evidence>
<proteinExistence type="predicted"/>
<dbReference type="AlphaFoldDB" id="A0A373A2H8"/>
<dbReference type="RefSeq" id="WP_117489764.1">
    <property type="nucleotide sequence ID" value="NZ_QVIG01000001.1"/>
</dbReference>
<feature type="compositionally biased region" description="Basic and acidic residues" evidence="2">
    <location>
        <begin position="387"/>
        <end position="397"/>
    </location>
</feature>
<dbReference type="EMBL" id="QVIG01000001">
    <property type="protein sequence ID" value="RGD61635.1"/>
    <property type="molecule type" value="Genomic_DNA"/>
</dbReference>
<feature type="region of interest" description="Disordered" evidence="2">
    <location>
        <begin position="387"/>
        <end position="420"/>
    </location>
</feature>
<accession>A0A373A2H8</accession>
<protein>
    <recommendedName>
        <fullName evidence="5">WXG100 family type VII secretion target</fullName>
    </recommendedName>
</protein>
<reference evidence="3 4" key="1">
    <citation type="submission" date="2018-08" db="EMBL/GenBank/DDBJ databases">
        <title>Diversity &amp; Physiological Properties of Lignin-Decomposing Actinobacteria from Soil.</title>
        <authorList>
            <person name="Roh S.G."/>
            <person name="Kim S.B."/>
        </authorList>
    </citation>
    <scope>NUCLEOTIDE SEQUENCE [LARGE SCALE GENOMIC DNA]</scope>
    <source>
        <strain evidence="3 4">MMS17-GH009</strain>
    </source>
</reference>
<organism evidence="3 4">
    <name type="scientific">Kitasatospora xanthocidica</name>
    <dbReference type="NCBI Taxonomy" id="83382"/>
    <lineage>
        <taxon>Bacteria</taxon>
        <taxon>Bacillati</taxon>
        <taxon>Actinomycetota</taxon>
        <taxon>Actinomycetes</taxon>
        <taxon>Kitasatosporales</taxon>
        <taxon>Streptomycetaceae</taxon>
        <taxon>Kitasatospora</taxon>
    </lineage>
</organism>
<evidence type="ECO:0000313" key="3">
    <source>
        <dbReference type="EMBL" id="RGD61635.1"/>
    </source>
</evidence>
<name>A0A373A2H8_9ACTN</name>
<dbReference type="Proteomes" id="UP000263377">
    <property type="component" value="Unassembled WGS sequence"/>
</dbReference>
<evidence type="ECO:0000313" key="4">
    <source>
        <dbReference type="Proteomes" id="UP000263377"/>
    </source>
</evidence>
<comment type="caution">
    <text evidence="3">The sequence shown here is derived from an EMBL/GenBank/DDBJ whole genome shotgun (WGS) entry which is preliminary data.</text>
</comment>
<keyword evidence="4" id="KW-1185">Reference proteome</keyword>
<gene>
    <name evidence="3" type="ORF">DR950_31260</name>
</gene>